<evidence type="ECO:0000256" key="3">
    <source>
        <dbReference type="ARBA" id="ARBA00004496"/>
    </source>
</evidence>
<evidence type="ECO:0000256" key="10">
    <source>
        <dbReference type="ARBA" id="ARBA00022741"/>
    </source>
</evidence>
<evidence type="ECO:0000256" key="1">
    <source>
        <dbReference type="ARBA" id="ARBA00001936"/>
    </source>
</evidence>
<feature type="binding site" evidence="25">
    <location>
        <position position="316"/>
    </location>
    <ligand>
        <name>Mg(2+)</name>
        <dbReference type="ChEBI" id="CHEBI:18420"/>
        <label>1</label>
    </ligand>
</feature>
<dbReference type="Proteomes" id="UP000185491">
    <property type="component" value="Chromosome"/>
</dbReference>
<evidence type="ECO:0000256" key="2">
    <source>
        <dbReference type="ARBA" id="ARBA00003921"/>
    </source>
</evidence>
<feature type="binding site" evidence="25">
    <location>
        <position position="318"/>
    </location>
    <ligand>
        <name>Mg(2+)</name>
        <dbReference type="ChEBI" id="CHEBI:18420"/>
        <label>2</label>
    </ligand>
</feature>
<comment type="similarity">
    <text evidence="5 22">Belongs to the D-alanine--D-alanine ligase family.</text>
</comment>
<feature type="binding site" evidence="24">
    <location>
        <begin position="315"/>
        <end position="316"/>
    </location>
    <ligand>
        <name>ATP</name>
        <dbReference type="ChEBI" id="CHEBI:30616"/>
    </ligand>
</feature>
<feature type="binding site" evidence="24">
    <location>
        <position position="140"/>
    </location>
    <ligand>
        <name>ATP</name>
        <dbReference type="ChEBI" id="CHEBI:30616"/>
    </ligand>
</feature>
<dbReference type="GO" id="GO:0009252">
    <property type="term" value="P:peptidoglycan biosynthetic process"/>
    <property type="evidence" value="ECO:0007669"/>
    <property type="project" value="UniProtKB-UniRule"/>
</dbReference>
<dbReference type="GO" id="GO:0008360">
    <property type="term" value="P:regulation of cell shape"/>
    <property type="evidence" value="ECO:0007669"/>
    <property type="project" value="UniProtKB-KW"/>
</dbReference>
<dbReference type="PROSITE" id="PS00843">
    <property type="entry name" value="DALA_DALA_LIGASE_1"/>
    <property type="match status" value="1"/>
</dbReference>
<comment type="pathway">
    <text evidence="4 22">Cell wall biogenesis; peptidoglycan biosynthesis.</text>
</comment>
<name>A0A1L7D3C3_9CORY</name>
<dbReference type="InterPro" id="IPR013815">
    <property type="entry name" value="ATP_grasp_subdomain_1"/>
</dbReference>
<evidence type="ECO:0000256" key="7">
    <source>
        <dbReference type="ARBA" id="ARBA00022490"/>
    </source>
</evidence>
<comment type="subcellular location">
    <subcellularLocation>
        <location evidence="3 22">Cytoplasm</location>
    </subcellularLocation>
</comment>
<evidence type="ECO:0000256" key="23">
    <source>
        <dbReference type="PIRSR" id="PIRSR039102-1"/>
    </source>
</evidence>
<evidence type="ECO:0000313" key="29">
    <source>
        <dbReference type="Proteomes" id="UP000185491"/>
    </source>
</evidence>
<keyword evidence="8 22" id="KW-0436">Ligase</keyword>
<feature type="active site" evidence="23">
    <location>
        <position position="17"/>
    </location>
</feature>
<keyword evidence="9 25" id="KW-0479">Metal-binding</keyword>
<evidence type="ECO:0000256" key="16">
    <source>
        <dbReference type="ARBA" id="ARBA00023316"/>
    </source>
</evidence>
<keyword evidence="14 22" id="KW-0573">Peptidoglycan synthesis</keyword>
<comment type="pathway">
    <text evidence="18">Glycan biosynthesis.</text>
</comment>
<dbReference type="EMBL" id="CP009249">
    <property type="protein sequence ID" value="APT92624.1"/>
    <property type="molecule type" value="Genomic_DNA"/>
</dbReference>
<proteinExistence type="inferred from homology"/>
<feature type="binding site" evidence="24">
    <location>
        <begin position="188"/>
        <end position="189"/>
    </location>
    <ligand>
        <name>ATP</name>
        <dbReference type="ChEBI" id="CHEBI:30616"/>
    </ligand>
</feature>
<accession>A0A1L7D3C3</accession>
<comment type="cofactor">
    <cofactor evidence="1">
        <name>Mn(2+)</name>
        <dbReference type="ChEBI" id="CHEBI:29035"/>
    </cofactor>
</comment>
<feature type="domain" description="ATP-grasp" evidence="27">
    <location>
        <begin position="144"/>
        <end position="349"/>
    </location>
</feature>
<dbReference type="GO" id="GO:0005829">
    <property type="term" value="C:cytosol"/>
    <property type="evidence" value="ECO:0007669"/>
    <property type="project" value="TreeGrafter"/>
</dbReference>
<feature type="active site" evidence="23">
    <location>
        <position position="188"/>
    </location>
</feature>
<keyword evidence="15 25" id="KW-0464">Manganese</keyword>
<dbReference type="UniPathway" id="UPA00219"/>
<keyword evidence="11 26" id="KW-0067">ATP-binding</keyword>
<dbReference type="Gene3D" id="3.30.470.20">
    <property type="entry name" value="ATP-grasp fold, B domain"/>
    <property type="match status" value="1"/>
</dbReference>
<dbReference type="HAMAP" id="MF_00047">
    <property type="entry name" value="Dala_Dala_lig"/>
    <property type="match status" value="1"/>
</dbReference>
<evidence type="ECO:0000313" key="28">
    <source>
        <dbReference type="EMBL" id="APT92624.1"/>
    </source>
</evidence>
<dbReference type="PANTHER" id="PTHR23132:SF25">
    <property type="entry name" value="D-ALANINE--D-ALANINE LIGASE A"/>
    <property type="match status" value="1"/>
</dbReference>
<dbReference type="InterPro" id="IPR000291">
    <property type="entry name" value="D-Ala_lig_Van_CS"/>
</dbReference>
<evidence type="ECO:0000256" key="22">
    <source>
        <dbReference type="HAMAP-Rule" id="MF_00047"/>
    </source>
</evidence>
<evidence type="ECO:0000256" key="17">
    <source>
        <dbReference type="ARBA" id="ARBA00047614"/>
    </source>
</evidence>
<evidence type="ECO:0000256" key="12">
    <source>
        <dbReference type="ARBA" id="ARBA00022842"/>
    </source>
</evidence>
<keyword evidence="16 22" id="KW-0961">Cell wall biogenesis/degradation</keyword>
<dbReference type="PANTHER" id="PTHR23132">
    <property type="entry name" value="D-ALANINE--D-ALANINE LIGASE"/>
    <property type="match status" value="1"/>
</dbReference>
<evidence type="ECO:0000256" key="5">
    <source>
        <dbReference type="ARBA" id="ARBA00010871"/>
    </source>
</evidence>
<dbReference type="GO" id="GO:0071555">
    <property type="term" value="P:cell wall organization"/>
    <property type="evidence" value="ECO:0007669"/>
    <property type="project" value="UniProtKB-KW"/>
</dbReference>
<feature type="active site" evidence="23">
    <location>
        <position position="327"/>
    </location>
</feature>
<keyword evidence="13 22" id="KW-0133">Cell shape</keyword>
<evidence type="ECO:0000256" key="4">
    <source>
        <dbReference type="ARBA" id="ARBA00004752"/>
    </source>
</evidence>
<evidence type="ECO:0000256" key="24">
    <source>
        <dbReference type="PIRSR" id="PIRSR039102-2"/>
    </source>
</evidence>
<reference evidence="28 29" key="1">
    <citation type="submission" date="2014-08" db="EMBL/GenBank/DDBJ databases">
        <title>Complete genome sequence of Corynebacterium phocae M408/89/1(T)(=DSM 44612(T)), isolated from the common seal (Phoca vitulina).</title>
        <authorList>
            <person name="Ruckert C."/>
            <person name="Albersmeier A."/>
            <person name="Winkler A."/>
            <person name="Kalinowski J."/>
        </authorList>
    </citation>
    <scope>NUCLEOTIDE SEQUENCE [LARGE SCALE GENOMIC DNA]</scope>
    <source>
        <strain evidence="28 29">M408/89/1</strain>
    </source>
</reference>
<dbReference type="KEGG" id="cpho:CPHO_06640"/>
<dbReference type="GO" id="GO:0046872">
    <property type="term" value="F:metal ion binding"/>
    <property type="evidence" value="ECO:0007669"/>
    <property type="project" value="UniProtKB-KW"/>
</dbReference>
<dbReference type="OrthoDB" id="9813261at2"/>
<evidence type="ECO:0000256" key="19">
    <source>
        <dbReference type="ARBA" id="ARBA00068427"/>
    </source>
</evidence>
<evidence type="ECO:0000256" key="13">
    <source>
        <dbReference type="ARBA" id="ARBA00022960"/>
    </source>
</evidence>
<dbReference type="InterPro" id="IPR016185">
    <property type="entry name" value="PreATP-grasp_dom_sf"/>
</dbReference>
<dbReference type="SUPFAM" id="SSF52440">
    <property type="entry name" value="PreATP-grasp domain"/>
    <property type="match status" value="1"/>
</dbReference>
<dbReference type="Pfam" id="PF07478">
    <property type="entry name" value="Dala_Dala_lig_C"/>
    <property type="match status" value="1"/>
</dbReference>
<evidence type="ECO:0000256" key="9">
    <source>
        <dbReference type="ARBA" id="ARBA00022723"/>
    </source>
</evidence>
<organism evidence="28 29">
    <name type="scientific">Corynebacterium phocae</name>
    <dbReference type="NCBI Taxonomy" id="161895"/>
    <lineage>
        <taxon>Bacteria</taxon>
        <taxon>Bacillati</taxon>
        <taxon>Actinomycetota</taxon>
        <taxon>Actinomycetes</taxon>
        <taxon>Mycobacteriales</taxon>
        <taxon>Corynebacteriaceae</taxon>
        <taxon>Corynebacterium</taxon>
    </lineage>
</organism>
<dbReference type="SUPFAM" id="SSF56059">
    <property type="entry name" value="Glutathione synthetase ATP-binding domain-like"/>
    <property type="match status" value="1"/>
</dbReference>
<dbReference type="STRING" id="161895.CPHO_06640"/>
<feature type="binding site" evidence="25">
    <location>
        <position position="316"/>
    </location>
    <ligand>
        <name>Mg(2+)</name>
        <dbReference type="ChEBI" id="CHEBI:18420"/>
        <label>2</label>
    </ligand>
</feature>
<dbReference type="FunFam" id="3.30.1490.20:FF:000007">
    <property type="entry name" value="D-alanine--D-alanine ligase"/>
    <property type="match status" value="1"/>
</dbReference>
<evidence type="ECO:0000256" key="26">
    <source>
        <dbReference type="PROSITE-ProRule" id="PRU00409"/>
    </source>
</evidence>
<protein>
    <recommendedName>
        <fullName evidence="19 22">D-alanine--D-alanine ligase</fullName>
        <ecNumber evidence="6 22">6.3.2.4</ecNumber>
    </recommendedName>
    <alternativeName>
        <fullName evidence="21 22">D-Ala-D-Ala ligase</fullName>
    </alternativeName>
    <alternativeName>
        <fullName evidence="20 22">D-alanylalanine synthetase</fullName>
    </alternativeName>
</protein>
<keyword evidence="7 22" id="KW-0963">Cytoplasm</keyword>
<keyword evidence="10 24" id="KW-0547">Nucleotide-binding</keyword>
<evidence type="ECO:0000256" key="8">
    <source>
        <dbReference type="ARBA" id="ARBA00022598"/>
    </source>
</evidence>
<evidence type="ECO:0000256" key="18">
    <source>
        <dbReference type="ARBA" id="ARBA00060592"/>
    </source>
</evidence>
<dbReference type="InterPro" id="IPR011761">
    <property type="entry name" value="ATP-grasp"/>
</dbReference>
<keyword evidence="12 25" id="KW-0460">Magnesium</keyword>
<evidence type="ECO:0000256" key="20">
    <source>
        <dbReference type="ARBA" id="ARBA00076288"/>
    </source>
</evidence>
<dbReference type="PIRSF" id="PIRSF039102">
    <property type="entry name" value="Ddl/VanB"/>
    <property type="match status" value="1"/>
</dbReference>
<dbReference type="GO" id="GO:0005524">
    <property type="term" value="F:ATP binding"/>
    <property type="evidence" value="ECO:0007669"/>
    <property type="project" value="UniProtKB-UniRule"/>
</dbReference>
<evidence type="ECO:0000256" key="21">
    <source>
        <dbReference type="ARBA" id="ARBA00077154"/>
    </source>
</evidence>
<dbReference type="InterPro" id="IPR011127">
    <property type="entry name" value="Dala_Dala_lig_N"/>
</dbReference>
<dbReference type="InterPro" id="IPR011095">
    <property type="entry name" value="Dala_Dala_lig_C"/>
</dbReference>
<dbReference type="EC" id="6.3.2.4" evidence="6 22"/>
<dbReference type="GO" id="GO:0008716">
    <property type="term" value="F:D-alanine-D-alanine ligase activity"/>
    <property type="evidence" value="ECO:0007669"/>
    <property type="project" value="UniProtKB-UniRule"/>
</dbReference>
<dbReference type="RefSeq" id="WP_075734283.1">
    <property type="nucleotide sequence ID" value="NZ_CP009249.1"/>
</dbReference>
<dbReference type="Gene3D" id="3.40.50.20">
    <property type="match status" value="1"/>
</dbReference>
<dbReference type="Pfam" id="PF01820">
    <property type="entry name" value="Dala_Dala_lig_N"/>
    <property type="match status" value="1"/>
</dbReference>
<evidence type="ECO:0000256" key="11">
    <source>
        <dbReference type="ARBA" id="ARBA00022840"/>
    </source>
</evidence>
<evidence type="ECO:0000259" key="27">
    <source>
        <dbReference type="PROSITE" id="PS50975"/>
    </source>
</evidence>
<dbReference type="PROSITE" id="PS50975">
    <property type="entry name" value="ATP_GRASP"/>
    <property type="match status" value="1"/>
</dbReference>
<feature type="binding site" evidence="24">
    <location>
        <begin position="180"/>
        <end position="182"/>
    </location>
    <ligand>
        <name>ATP</name>
        <dbReference type="ChEBI" id="CHEBI:30616"/>
    </ligand>
</feature>
<evidence type="ECO:0000256" key="6">
    <source>
        <dbReference type="ARBA" id="ARBA00012216"/>
    </source>
</evidence>
<evidence type="ECO:0000256" key="15">
    <source>
        <dbReference type="ARBA" id="ARBA00023211"/>
    </source>
</evidence>
<evidence type="ECO:0000256" key="25">
    <source>
        <dbReference type="PIRSR" id="PIRSR039102-3"/>
    </source>
</evidence>
<dbReference type="NCBIfam" id="TIGR01205">
    <property type="entry name" value="D_ala_D_alaTIGR"/>
    <property type="match status" value="1"/>
</dbReference>
<dbReference type="Gene3D" id="3.30.1490.20">
    <property type="entry name" value="ATP-grasp fold, A domain"/>
    <property type="match status" value="1"/>
</dbReference>
<dbReference type="NCBIfam" id="NF002528">
    <property type="entry name" value="PRK01966.1-4"/>
    <property type="match status" value="1"/>
</dbReference>
<keyword evidence="29" id="KW-1185">Reference proteome</keyword>
<gene>
    <name evidence="22" type="primary">ddl</name>
    <name evidence="28" type="ORF">CPHO_06640</name>
</gene>
<feature type="binding site" evidence="24">
    <location>
        <begin position="218"/>
        <end position="225"/>
    </location>
    <ligand>
        <name>ATP</name>
        <dbReference type="ChEBI" id="CHEBI:30616"/>
    </ligand>
</feature>
<dbReference type="InterPro" id="IPR005905">
    <property type="entry name" value="D_ala_D_ala"/>
</dbReference>
<dbReference type="AlphaFoldDB" id="A0A1L7D3C3"/>
<feature type="binding site" evidence="25">
    <location>
        <position position="304"/>
    </location>
    <ligand>
        <name>Mg(2+)</name>
        <dbReference type="ChEBI" id="CHEBI:18420"/>
        <label>1</label>
    </ligand>
</feature>
<sequence>MSEKIRVAVIYGGQSTEHSVSCVSAGAVMAHLDRDKYEVVPIGITREGAWTPGVRSGLEITDGTLPEVAMGEELTLSLNPAKRGQIHNLTTGALHAEVDVIFPVLHGPFGEDGTIQGLLELVGLPYVGPGVLASAAGMDKEFTKKLAMAEGLPITAEVILRDGRRELSEAEQHQLGLPVFVKPARGGSSIGISKVNSWEDLGAAVELAYQHDNKVIVEAEITGAEVEVGVLEYPDGSLQASVPAKLNGIEDSAEGFYGFETKYLDNVVSAEIPAQLEPAVIAQLQDLAIASFKACDCKGLARVDFFVTDKGPVLNEINTMPGFTPISMFPQVFAKSGVPYGELLDTMLSTALLNRRGLSNEVAQNH</sequence>
<evidence type="ECO:0000256" key="14">
    <source>
        <dbReference type="ARBA" id="ARBA00022984"/>
    </source>
</evidence>
<comment type="function">
    <text evidence="2 22">Cell wall formation.</text>
</comment>
<comment type="cofactor">
    <cofactor evidence="25">
        <name>Mg(2+)</name>
        <dbReference type="ChEBI" id="CHEBI:18420"/>
    </cofactor>
    <cofactor evidence="25">
        <name>Mn(2+)</name>
        <dbReference type="ChEBI" id="CHEBI:29035"/>
    </cofactor>
    <text evidence="25">Binds 2 magnesium or manganese ions per subunit.</text>
</comment>
<comment type="catalytic activity">
    <reaction evidence="17 22">
        <text>2 D-alanine + ATP = D-alanyl-D-alanine + ADP + phosphate + H(+)</text>
        <dbReference type="Rhea" id="RHEA:11224"/>
        <dbReference type="ChEBI" id="CHEBI:15378"/>
        <dbReference type="ChEBI" id="CHEBI:30616"/>
        <dbReference type="ChEBI" id="CHEBI:43474"/>
        <dbReference type="ChEBI" id="CHEBI:57416"/>
        <dbReference type="ChEBI" id="CHEBI:57822"/>
        <dbReference type="ChEBI" id="CHEBI:456216"/>
        <dbReference type="EC" id="6.3.2.4"/>
    </reaction>
</comment>